<dbReference type="GO" id="GO:0005829">
    <property type="term" value="C:cytosol"/>
    <property type="evidence" value="ECO:0007669"/>
    <property type="project" value="TreeGrafter"/>
</dbReference>
<keyword evidence="2" id="KW-0802">TPR repeat</keyword>
<evidence type="ECO:0000256" key="3">
    <source>
        <dbReference type="ARBA" id="ARBA00023602"/>
    </source>
</evidence>
<evidence type="ECO:0000313" key="7">
    <source>
        <dbReference type="EMBL" id="CAR28640.1"/>
    </source>
</evidence>
<organism evidence="7 8">
    <name type="scientific">Zygosaccharomyces rouxii (strain ATCC 2623 / CBS 732 / NBRC 1130 / NCYC 568 / NRRL Y-229)</name>
    <dbReference type="NCBI Taxonomy" id="559307"/>
    <lineage>
        <taxon>Eukaryota</taxon>
        <taxon>Fungi</taxon>
        <taxon>Dikarya</taxon>
        <taxon>Ascomycota</taxon>
        <taxon>Saccharomycotina</taxon>
        <taxon>Saccharomycetes</taxon>
        <taxon>Saccharomycetales</taxon>
        <taxon>Saccharomycetaceae</taxon>
        <taxon>Zygosaccharomyces</taxon>
    </lineage>
</organism>
<keyword evidence="8" id="KW-1185">Reference proteome</keyword>
<dbReference type="InParanoid" id="C5DXX9"/>
<keyword evidence="4" id="KW-0175">Coiled coil</keyword>
<accession>C5DXX9</accession>
<evidence type="ECO:0000313" key="8">
    <source>
        <dbReference type="Proteomes" id="UP000008536"/>
    </source>
</evidence>
<feature type="coiled-coil region" evidence="4">
    <location>
        <begin position="179"/>
        <end position="218"/>
    </location>
</feature>
<comment type="similarity">
    <text evidence="3">Belongs to the TTC4 family.</text>
</comment>
<evidence type="ECO:0000256" key="2">
    <source>
        <dbReference type="ARBA" id="ARBA00022803"/>
    </source>
</evidence>
<dbReference type="KEGG" id="zro:ZYRO0F08624g"/>
<dbReference type="InterPro" id="IPR044059">
    <property type="entry name" value="Csn1/TTC4_wheel"/>
</dbReference>
<dbReference type="FunCoup" id="C5DXX9">
    <property type="interactions" value="1326"/>
</dbReference>
<dbReference type="GO" id="GO:0030544">
    <property type="term" value="F:Hsp70 protein binding"/>
    <property type="evidence" value="ECO:0007669"/>
    <property type="project" value="TreeGrafter"/>
</dbReference>
<proteinExistence type="inferred from homology"/>
<dbReference type="InterPro" id="IPR011990">
    <property type="entry name" value="TPR-like_helical_dom_sf"/>
</dbReference>
<evidence type="ECO:0000256" key="1">
    <source>
        <dbReference type="ARBA" id="ARBA00022737"/>
    </source>
</evidence>
<dbReference type="Pfam" id="PF18972">
    <property type="entry name" value="Wheel"/>
    <property type="match status" value="1"/>
</dbReference>
<keyword evidence="1" id="KW-0677">Repeat</keyword>
<dbReference type="GO" id="GO:0006457">
    <property type="term" value="P:protein folding"/>
    <property type="evidence" value="ECO:0007669"/>
    <property type="project" value="TreeGrafter"/>
</dbReference>
<feature type="domain" description="Cns1/TTC4 wheel" evidence="6">
    <location>
        <begin position="251"/>
        <end position="368"/>
    </location>
</feature>
<dbReference type="SUPFAM" id="SSF48452">
    <property type="entry name" value="TPR-like"/>
    <property type="match status" value="1"/>
</dbReference>
<reference evidence="7 8" key="1">
    <citation type="journal article" date="2009" name="Genome Res.">
        <title>Comparative genomics of protoploid Saccharomycetaceae.</title>
        <authorList>
            <consortium name="The Genolevures Consortium"/>
            <person name="Souciet J.-L."/>
            <person name="Dujon B."/>
            <person name="Gaillardin C."/>
            <person name="Johnston M."/>
            <person name="Baret P.V."/>
            <person name="Cliften P."/>
            <person name="Sherman D.J."/>
            <person name="Weissenbach J."/>
            <person name="Westhof E."/>
            <person name="Wincker P."/>
            <person name="Jubin C."/>
            <person name="Poulain J."/>
            <person name="Barbe V."/>
            <person name="Segurens B."/>
            <person name="Artiguenave F."/>
            <person name="Anthouard V."/>
            <person name="Vacherie B."/>
            <person name="Val M.-E."/>
            <person name="Fulton R.S."/>
            <person name="Minx P."/>
            <person name="Wilson R."/>
            <person name="Durrens P."/>
            <person name="Jean G."/>
            <person name="Marck C."/>
            <person name="Martin T."/>
            <person name="Nikolski M."/>
            <person name="Rolland T."/>
            <person name="Seret M.-L."/>
            <person name="Casaregola S."/>
            <person name="Despons L."/>
            <person name="Fairhead C."/>
            <person name="Fischer G."/>
            <person name="Lafontaine I."/>
            <person name="Leh V."/>
            <person name="Lemaire M."/>
            <person name="de Montigny J."/>
            <person name="Neuveglise C."/>
            <person name="Thierry A."/>
            <person name="Blanc-Lenfle I."/>
            <person name="Bleykasten C."/>
            <person name="Diffels J."/>
            <person name="Fritsch E."/>
            <person name="Frangeul L."/>
            <person name="Goeffon A."/>
            <person name="Jauniaux N."/>
            <person name="Kachouri-Lafond R."/>
            <person name="Payen C."/>
            <person name="Potier S."/>
            <person name="Pribylova L."/>
            <person name="Ozanne C."/>
            <person name="Richard G.-F."/>
            <person name="Sacerdot C."/>
            <person name="Straub M.-L."/>
            <person name="Talla E."/>
        </authorList>
    </citation>
    <scope>NUCLEOTIDE SEQUENCE [LARGE SCALE GENOMIC DNA]</scope>
    <source>
        <strain evidence="7 8">ATCC 2623 / CBS 732 / BCRC 21506 / NBRC 1130 / NCYC 568 / NRRL Y-229</strain>
    </source>
</reference>
<feature type="compositionally biased region" description="Basic and acidic residues" evidence="5">
    <location>
        <begin position="1"/>
        <end position="10"/>
    </location>
</feature>
<dbReference type="STRING" id="559307.C5DXX9"/>
<dbReference type="PANTHER" id="PTHR46035">
    <property type="entry name" value="TETRATRICOPEPTIDE REPEAT PROTEIN 4"/>
    <property type="match status" value="1"/>
</dbReference>
<dbReference type="Proteomes" id="UP000008536">
    <property type="component" value="Chromosome F"/>
</dbReference>
<sequence length="379" mass="43696">MGSGIKDPKRYKPGPNDPVLPPQLSEFQDKNADEILEELNRQPFFMTQLDETDGDKGANLELEALKALAYDGEPHEVAENFKNQANDLYKAKRFKEAREVYKKGIEIKCNDDKVNESLFANLAACELEIKNFRRCINLCQKALQFNPKNMKCYYRIAKAFYQLNKLDEAKESVKFGLTIDSENKSLQTLEGVIDRKQQELHEAEVKRLEEKQKKENLQFIFNGALRMRNIDNVATEKPSELVQEAGISLEDPLDPQSQLIFPAIIMYPTTDEFDFVAQVGELTTVQELIELIMQRPPEWFQIPGHENFQVKSLLGFMETQSGGLVKVGKKVAFHDILKKQTPHIPMFDHAIKIYLVPKSESEQWVSQWDKTKALQRRQK</sequence>
<dbReference type="GO" id="GO:0051879">
    <property type="term" value="F:Hsp90 protein binding"/>
    <property type="evidence" value="ECO:0007669"/>
    <property type="project" value="InterPro"/>
</dbReference>
<evidence type="ECO:0000259" key="6">
    <source>
        <dbReference type="Pfam" id="PF18972"/>
    </source>
</evidence>
<dbReference type="Gene3D" id="1.25.40.10">
    <property type="entry name" value="Tetratricopeptide repeat domain"/>
    <property type="match status" value="1"/>
</dbReference>
<dbReference type="GO" id="GO:0005634">
    <property type="term" value="C:nucleus"/>
    <property type="evidence" value="ECO:0007669"/>
    <property type="project" value="TreeGrafter"/>
</dbReference>
<dbReference type="EMBL" id="CU928178">
    <property type="protein sequence ID" value="CAR28640.1"/>
    <property type="molecule type" value="Genomic_DNA"/>
</dbReference>
<evidence type="ECO:0000256" key="4">
    <source>
        <dbReference type="SAM" id="Coils"/>
    </source>
</evidence>
<protein>
    <submittedName>
        <fullName evidence="7">ZYRO0F08624p</fullName>
    </submittedName>
</protein>
<gene>
    <name evidence="7" type="ordered locus">ZYRO0F08624g</name>
</gene>
<dbReference type="SMART" id="SM00028">
    <property type="entry name" value="TPR"/>
    <property type="match status" value="3"/>
</dbReference>
<name>C5DXX9_ZYGRC</name>
<dbReference type="PANTHER" id="PTHR46035:SF1">
    <property type="entry name" value="TETRATRICOPEPTIDE REPEAT PROTEIN 4"/>
    <property type="match status" value="1"/>
</dbReference>
<feature type="region of interest" description="Disordered" evidence="5">
    <location>
        <begin position="1"/>
        <end position="26"/>
    </location>
</feature>
<dbReference type="AlphaFoldDB" id="C5DXX9"/>
<dbReference type="CDD" id="cd21381">
    <property type="entry name" value="CTWD_TTC4"/>
    <property type="match status" value="1"/>
</dbReference>
<dbReference type="InterPro" id="IPR019734">
    <property type="entry name" value="TPR_rpt"/>
</dbReference>
<dbReference type="HOGENOM" id="CLU_040446_1_0_1"/>
<evidence type="ECO:0000256" key="5">
    <source>
        <dbReference type="SAM" id="MobiDB-lite"/>
    </source>
</evidence>